<dbReference type="RefSeq" id="WP_227904456.1">
    <property type="nucleotide sequence ID" value="NZ_CP094984.1"/>
</dbReference>
<keyword evidence="3" id="KW-1185">Reference proteome</keyword>
<dbReference type="Proteomes" id="UP000829758">
    <property type="component" value="Chromosome"/>
</dbReference>
<organism evidence="1 4">
    <name type="scientific">Arthrobacter zhangbolii</name>
    <dbReference type="NCBI Taxonomy" id="2886936"/>
    <lineage>
        <taxon>Bacteria</taxon>
        <taxon>Bacillati</taxon>
        <taxon>Actinomycetota</taxon>
        <taxon>Actinomycetes</taxon>
        <taxon>Micrococcales</taxon>
        <taxon>Micrococcaceae</taxon>
        <taxon>Arthrobacter</taxon>
    </lineage>
</organism>
<evidence type="ECO:0000313" key="3">
    <source>
        <dbReference type="Proteomes" id="UP000829758"/>
    </source>
</evidence>
<protein>
    <submittedName>
        <fullName evidence="1">DUF3046 domain-containing protein</fullName>
    </submittedName>
</protein>
<gene>
    <name evidence="1" type="ORF">LJ755_10450</name>
    <name evidence="2" type="ORF">MUK71_06085</name>
</gene>
<evidence type="ECO:0000313" key="4">
    <source>
        <dbReference type="Proteomes" id="UP001155145"/>
    </source>
</evidence>
<reference evidence="1" key="1">
    <citation type="submission" date="2021-10" db="EMBL/GenBank/DDBJ databases">
        <title>Novel species in genus Arthrobacter.</title>
        <authorList>
            <person name="Liu Y."/>
        </authorList>
    </citation>
    <scope>NUCLEOTIDE SEQUENCE</scope>
    <source>
        <strain evidence="3">zg-Y462</strain>
        <strain evidence="1">Zg-Y462</strain>
    </source>
</reference>
<dbReference type="EMBL" id="JAJFZT010000006">
    <property type="protein sequence ID" value="MCC3273145.1"/>
    <property type="molecule type" value="Genomic_DNA"/>
</dbReference>
<evidence type="ECO:0000313" key="2">
    <source>
        <dbReference type="EMBL" id="UON93183.1"/>
    </source>
</evidence>
<proteinExistence type="predicted"/>
<dbReference type="EMBL" id="CP094984">
    <property type="protein sequence ID" value="UON93183.1"/>
    <property type="molecule type" value="Genomic_DNA"/>
</dbReference>
<dbReference type="Pfam" id="PF11248">
    <property type="entry name" value="DUF3046"/>
    <property type="match status" value="1"/>
</dbReference>
<accession>A0A9X1S8Y7</accession>
<sequence length="74" mass="8156">MRISDFWRLMDDEFGSAYSRVLAADLVLAPLGGVTAAQALDKGIEPKAVWLAVCDIQDVPQERRLGRDIKPKAT</sequence>
<evidence type="ECO:0000313" key="1">
    <source>
        <dbReference type="EMBL" id="MCC3273145.1"/>
    </source>
</evidence>
<dbReference type="InterPro" id="IPR021408">
    <property type="entry name" value="DUF3046"/>
</dbReference>
<name>A0A9X1S8Y7_9MICC</name>
<dbReference type="AlphaFoldDB" id="A0A9X1S8Y7"/>
<dbReference type="Proteomes" id="UP001155145">
    <property type="component" value="Unassembled WGS sequence"/>
</dbReference>